<dbReference type="SUPFAM" id="SSF53474">
    <property type="entry name" value="alpha/beta-Hydrolases"/>
    <property type="match status" value="1"/>
</dbReference>
<name>A0A0A6UWC2_ACTUT</name>
<dbReference type="EMBL" id="JRTT01000001">
    <property type="protein sequence ID" value="KHD79208.1"/>
    <property type="molecule type" value="Genomic_DNA"/>
</dbReference>
<feature type="chain" id="PRO_5002022848" description="Xaa-Pro dipeptidyl-peptidase-like domain-containing protein" evidence="1">
    <location>
        <begin position="29"/>
        <end position="126"/>
    </location>
</feature>
<dbReference type="eggNOG" id="COG1073">
    <property type="taxonomic scope" value="Bacteria"/>
</dbReference>
<dbReference type="InterPro" id="IPR000383">
    <property type="entry name" value="Xaa-Pro-like_dom"/>
</dbReference>
<organism evidence="3 4">
    <name type="scientific">Actinoplanes utahensis</name>
    <dbReference type="NCBI Taxonomy" id="1869"/>
    <lineage>
        <taxon>Bacteria</taxon>
        <taxon>Bacillati</taxon>
        <taxon>Actinomycetota</taxon>
        <taxon>Actinomycetes</taxon>
        <taxon>Micromonosporales</taxon>
        <taxon>Micromonosporaceae</taxon>
        <taxon>Actinoplanes</taxon>
    </lineage>
</organism>
<keyword evidence="1" id="KW-0732">Signal</keyword>
<dbReference type="GO" id="GO:0016787">
    <property type="term" value="F:hydrolase activity"/>
    <property type="evidence" value="ECO:0007669"/>
    <property type="project" value="InterPro"/>
</dbReference>
<evidence type="ECO:0000256" key="1">
    <source>
        <dbReference type="SAM" id="SignalP"/>
    </source>
</evidence>
<feature type="domain" description="Xaa-Pro dipeptidyl-peptidase-like" evidence="2">
    <location>
        <begin position="45"/>
        <end position="124"/>
    </location>
</feature>
<gene>
    <name evidence="3" type="ORF">MB27_00880</name>
</gene>
<dbReference type="OrthoDB" id="3276960at2"/>
<feature type="signal peptide" evidence="1">
    <location>
        <begin position="1"/>
        <end position="28"/>
    </location>
</feature>
<protein>
    <recommendedName>
        <fullName evidence="2">Xaa-Pro dipeptidyl-peptidase-like domain-containing protein</fullName>
    </recommendedName>
</protein>
<reference evidence="3 4" key="1">
    <citation type="submission" date="2014-10" db="EMBL/GenBank/DDBJ databases">
        <title>Draft genome sequence of Actinoplanes utahensis NRRL 12052.</title>
        <authorList>
            <person name="Velasco-Bucheli B."/>
            <person name="del Cerro C."/>
            <person name="Hormigo D."/>
            <person name="Garcia J.L."/>
            <person name="Acebal C."/>
            <person name="Arroyo M."/>
            <person name="de la Mata I."/>
        </authorList>
    </citation>
    <scope>NUCLEOTIDE SEQUENCE [LARGE SCALE GENOMIC DNA]</scope>
    <source>
        <strain evidence="3 4">NRRL 12052</strain>
    </source>
</reference>
<accession>A0A0A6UWC2</accession>
<keyword evidence="4" id="KW-1185">Reference proteome</keyword>
<dbReference type="Pfam" id="PF02129">
    <property type="entry name" value="Peptidase_S15"/>
    <property type="match status" value="1"/>
</dbReference>
<dbReference type="Gene3D" id="3.40.50.1820">
    <property type="entry name" value="alpha/beta hydrolase"/>
    <property type="match status" value="1"/>
</dbReference>
<dbReference type="Proteomes" id="UP000054537">
    <property type="component" value="Unassembled WGS sequence"/>
</dbReference>
<evidence type="ECO:0000259" key="2">
    <source>
        <dbReference type="Pfam" id="PF02129"/>
    </source>
</evidence>
<dbReference type="AlphaFoldDB" id="A0A0A6UWC2"/>
<dbReference type="RefSeq" id="WP_043521655.1">
    <property type="nucleotide sequence ID" value="NZ_BAABKU010000007.1"/>
</dbReference>
<sequence length="126" mass="13279">MAFRRLLSLFAAFALVATTLTTTSPTQAAPATTGFRAVDITGDNGVVLKANVIAPAANGRHPAVILPSSWGLNDLEYLAQAKTLAGRGYVVVSYTPRGWWLSGGEIDTAGPKDMADLSRVVDWTST</sequence>
<evidence type="ECO:0000313" key="3">
    <source>
        <dbReference type="EMBL" id="KHD79208.1"/>
    </source>
</evidence>
<proteinExistence type="predicted"/>
<dbReference type="STRING" id="1869.MB27_00880"/>
<dbReference type="InterPro" id="IPR029058">
    <property type="entry name" value="AB_hydrolase_fold"/>
</dbReference>
<comment type="caution">
    <text evidence="3">The sequence shown here is derived from an EMBL/GenBank/DDBJ whole genome shotgun (WGS) entry which is preliminary data.</text>
</comment>
<evidence type="ECO:0000313" key="4">
    <source>
        <dbReference type="Proteomes" id="UP000054537"/>
    </source>
</evidence>